<protein>
    <submittedName>
        <fullName evidence="3">Uncharacterized protein</fullName>
    </submittedName>
</protein>
<dbReference type="AlphaFoldDB" id="A0A914QDS4"/>
<dbReference type="WBParaSite" id="PDA_v2.g29804.t1">
    <property type="protein sequence ID" value="PDA_v2.g29804.t1"/>
    <property type="gene ID" value="PDA_v2.g29804"/>
</dbReference>
<evidence type="ECO:0000313" key="2">
    <source>
        <dbReference type="Proteomes" id="UP000887578"/>
    </source>
</evidence>
<evidence type="ECO:0000256" key="1">
    <source>
        <dbReference type="SAM" id="Phobius"/>
    </source>
</evidence>
<feature type="transmembrane region" description="Helical" evidence="1">
    <location>
        <begin position="116"/>
        <end position="143"/>
    </location>
</feature>
<organism evidence="2 3">
    <name type="scientific">Panagrolaimus davidi</name>
    <dbReference type="NCBI Taxonomy" id="227884"/>
    <lineage>
        <taxon>Eukaryota</taxon>
        <taxon>Metazoa</taxon>
        <taxon>Ecdysozoa</taxon>
        <taxon>Nematoda</taxon>
        <taxon>Chromadorea</taxon>
        <taxon>Rhabditida</taxon>
        <taxon>Tylenchina</taxon>
        <taxon>Panagrolaimomorpha</taxon>
        <taxon>Panagrolaimoidea</taxon>
        <taxon>Panagrolaimidae</taxon>
        <taxon>Panagrolaimus</taxon>
    </lineage>
</organism>
<feature type="transmembrane region" description="Helical" evidence="1">
    <location>
        <begin position="59"/>
        <end position="82"/>
    </location>
</feature>
<keyword evidence="1" id="KW-0812">Transmembrane</keyword>
<evidence type="ECO:0000313" key="3">
    <source>
        <dbReference type="WBParaSite" id="PDA_v2.g29804.t1"/>
    </source>
</evidence>
<sequence length="230" mass="26304">MHGDDYDGDGNDHCTVECYADVCDGPDDYCYTCCDDGGSGTICGYSGKDCPSDFGLGDILIIIAVVFFIFMALIYCTSWVFCLRFSYCVKNYTRPHLQTFFIWVWIPKDKPEFCSAALLSSSALLSGYNMFYLCLPIIMLWVIKIPPTPLTDNLAEISFTKGVTSLHKTAVAQPPQNAQPQNVPYYTSQQYLNNQQNYPNQYFGYPEYSNNQNNYPRQQYPHSQQRDQWE</sequence>
<proteinExistence type="predicted"/>
<keyword evidence="1" id="KW-1133">Transmembrane helix</keyword>
<name>A0A914QDS4_9BILA</name>
<dbReference type="Proteomes" id="UP000887578">
    <property type="component" value="Unplaced"/>
</dbReference>
<reference evidence="3" key="1">
    <citation type="submission" date="2022-11" db="UniProtKB">
        <authorList>
            <consortium name="WormBaseParasite"/>
        </authorList>
    </citation>
    <scope>IDENTIFICATION</scope>
</reference>
<keyword evidence="2" id="KW-1185">Reference proteome</keyword>
<keyword evidence="1" id="KW-0472">Membrane</keyword>
<accession>A0A914QDS4</accession>